<dbReference type="SUPFAM" id="SSF54786">
    <property type="entry name" value="YcfA/nrd intein domain"/>
    <property type="match status" value="1"/>
</dbReference>
<accession>A0A1F6CA00</accession>
<dbReference type="AlphaFoldDB" id="A0A1F6CA00"/>
<protein>
    <recommendedName>
        <fullName evidence="10">Addiction module toxin, HicA family</fullName>
    </recommendedName>
</protein>
<evidence type="ECO:0000313" key="9">
    <source>
        <dbReference type="Proteomes" id="UP000178606"/>
    </source>
</evidence>
<dbReference type="GO" id="GO:0004519">
    <property type="term" value="F:endonuclease activity"/>
    <property type="evidence" value="ECO:0007669"/>
    <property type="project" value="UniProtKB-KW"/>
</dbReference>
<evidence type="ECO:0008006" key="10">
    <source>
        <dbReference type="Google" id="ProtNLM"/>
    </source>
</evidence>
<evidence type="ECO:0000256" key="2">
    <source>
        <dbReference type="ARBA" id="ARBA00022649"/>
    </source>
</evidence>
<evidence type="ECO:0000313" key="8">
    <source>
        <dbReference type="EMBL" id="OGG45966.1"/>
    </source>
</evidence>
<name>A0A1F6CA00_HANXR</name>
<evidence type="ECO:0000256" key="5">
    <source>
        <dbReference type="ARBA" id="ARBA00022801"/>
    </source>
</evidence>
<dbReference type="Gene3D" id="3.30.920.30">
    <property type="entry name" value="Hypothetical protein"/>
    <property type="match status" value="1"/>
</dbReference>
<evidence type="ECO:0000256" key="4">
    <source>
        <dbReference type="ARBA" id="ARBA00022759"/>
    </source>
</evidence>
<reference evidence="8 9" key="1">
    <citation type="journal article" date="2016" name="Nat. Commun.">
        <title>Thousands of microbial genomes shed light on interconnected biogeochemical processes in an aquifer system.</title>
        <authorList>
            <person name="Anantharaman K."/>
            <person name="Brown C.T."/>
            <person name="Hug L.A."/>
            <person name="Sharon I."/>
            <person name="Castelle C.J."/>
            <person name="Probst A.J."/>
            <person name="Thomas B.C."/>
            <person name="Singh A."/>
            <person name="Wilkins M.J."/>
            <person name="Karaoz U."/>
            <person name="Brodie E.L."/>
            <person name="Williams K.H."/>
            <person name="Hubbard S.S."/>
            <person name="Banfield J.F."/>
        </authorList>
    </citation>
    <scope>NUCLEOTIDE SEQUENCE [LARGE SCALE GENOMIC DNA]</scope>
    <source>
        <strain evidence="9">RIFCSPLOWO2_12_FULL_64_10</strain>
    </source>
</reference>
<evidence type="ECO:0000256" key="6">
    <source>
        <dbReference type="ARBA" id="ARBA00022884"/>
    </source>
</evidence>
<keyword evidence="7" id="KW-0346">Stress response</keyword>
<organism evidence="8 9">
    <name type="scientific">Handelsmanbacteria sp. (strain RIFCSPLOWO2_12_FULL_64_10)</name>
    <dbReference type="NCBI Taxonomy" id="1817868"/>
    <lineage>
        <taxon>Bacteria</taxon>
        <taxon>Candidatus Handelsmaniibacteriota</taxon>
    </lineage>
</organism>
<evidence type="ECO:0000256" key="1">
    <source>
        <dbReference type="ARBA" id="ARBA00006620"/>
    </source>
</evidence>
<dbReference type="InterPro" id="IPR012933">
    <property type="entry name" value="HicA_mRNA_interferase"/>
</dbReference>
<evidence type="ECO:0000256" key="7">
    <source>
        <dbReference type="ARBA" id="ARBA00023016"/>
    </source>
</evidence>
<dbReference type="Proteomes" id="UP000178606">
    <property type="component" value="Unassembled WGS sequence"/>
</dbReference>
<comment type="caution">
    <text evidence="8">The sequence shown here is derived from an EMBL/GenBank/DDBJ whole genome shotgun (WGS) entry which is preliminary data.</text>
</comment>
<comment type="similarity">
    <text evidence="1">Belongs to the HicA mRNA interferase family.</text>
</comment>
<sequence length="77" mass="9114">MPDRFPAVTDRDVIRVLRKLGFEFYRQAKGSHEVWRRTSDGRHTIVPRHRGKIIKRRTLKSILDDIGLTVEEFRGLL</sequence>
<dbReference type="GO" id="GO:0003729">
    <property type="term" value="F:mRNA binding"/>
    <property type="evidence" value="ECO:0007669"/>
    <property type="project" value="InterPro"/>
</dbReference>
<evidence type="ECO:0000256" key="3">
    <source>
        <dbReference type="ARBA" id="ARBA00022722"/>
    </source>
</evidence>
<proteinExistence type="inferred from homology"/>
<keyword evidence="5" id="KW-0378">Hydrolase</keyword>
<dbReference type="EMBL" id="MFKF01000352">
    <property type="protein sequence ID" value="OGG45966.1"/>
    <property type="molecule type" value="Genomic_DNA"/>
</dbReference>
<keyword evidence="4" id="KW-0255">Endonuclease</keyword>
<keyword evidence="3" id="KW-0540">Nuclease</keyword>
<keyword evidence="2" id="KW-1277">Toxin-antitoxin system</keyword>
<dbReference type="InterPro" id="IPR038570">
    <property type="entry name" value="HicA_sf"/>
</dbReference>
<dbReference type="Pfam" id="PF07927">
    <property type="entry name" value="HicA_toxin"/>
    <property type="match status" value="1"/>
</dbReference>
<gene>
    <name evidence="8" type="ORF">A3F84_01185</name>
</gene>
<dbReference type="GO" id="GO:0016787">
    <property type="term" value="F:hydrolase activity"/>
    <property type="evidence" value="ECO:0007669"/>
    <property type="project" value="UniProtKB-KW"/>
</dbReference>
<keyword evidence="6" id="KW-0694">RNA-binding</keyword>